<dbReference type="GO" id="GO:0009245">
    <property type="term" value="P:lipid A biosynthetic process"/>
    <property type="evidence" value="ECO:0007669"/>
    <property type="project" value="UniProtKB-UniRule"/>
</dbReference>
<comment type="similarity">
    <text evidence="2 11">Belongs to the LpxB family.</text>
</comment>
<sequence>MAPRIAMVAGEASGDLLASHLIRAIKRHCPDAQFYGIGGPKMQAEGFDARWPSELLAVHGYVDALKRYRELSGIRKALLKDILRNRPSAFIGVDAPDFNLWLEGKVKSAGLPAVHFVSPSIWAWRGGRIKRIARSVTRMLCLFPFEPEIYDRAGVPVSYVGHPLADVFPLEPSRAAARERLGLSAKLRVVAMLPGSRQSEVRNLGETFIATARLMAERNPDAVFLVPLATRETRELFQEAMHRQEAGELPIRLLFGHAVDAMTAADVVLVASGTATLEAALLKRPMVITYRMGKWQYRLMKRMAYLPWVGLPNVLCGESVVPELLQDEATPERLAEALEAWLANASACAELEQRFTELHLTLRQNTAEKAAAAILPYLGDNPQWRAAHKPA</sequence>
<comment type="catalytic activity">
    <reaction evidence="10 11">
        <text>a lipid X + a UDP-2-N,3-O-bis[(3R)-3-hydroxyacyl]-alpha-D-glucosamine = a lipid A disaccharide + UDP + H(+)</text>
        <dbReference type="Rhea" id="RHEA:67828"/>
        <dbReference type="ChEBI" id="CHEBI:15378"/>
        <dbReference type="ChEBI" id="CHEBI:58223"/>
        <dbReference type="ChEBI" id="CHEBI:137748"/>
        <dbReference type="ChEBI" id="CHEBI:176338"/>
        <dbReference type="ChEBI" id="CHEBI:176343"/>
        <dbReference type="EC" id="2.4.1.182"/>
    </reaction>
</comment>
<keyword evidence="6 11" id="KW-0441">Lipid A biosynthesis</keyword>
<keyword evidence="5 11" id="KW-0444">Lipid biosynthesis</keyword>
<proteinExistence type="inferred from homology"/>
<evidence type="ECO:0000256" key="4">
    <source>
        <dbReference type="ARBA" id="ARBA00020902"/>
    </source>
</evidence>
<dbReference type="Pfam" id="PF02684">
    <property type="entry name" value="LpxB"/>
    <property type="match status" value="1"/>
</dbReference>
<dbReference type="PANTHER" id="PTHR30372">
    <property type="entry name" value="LIPID-A-DISACCHARIDE SYNTHASE"/>
    <property type="match status" value="1"/>
</dbReference>
<keyword evidence="9 11" id="KW-0443">Lipid metabolism</keyword>
<dbReference type="PANTHER" id="PTHR30372:SF4">
    <property type="entry name" value="LIPID-A-DISACCHARIDE SYNTHASE, MITOCHONDRIAL-RELATED"/>
    <property type="match status" value="1"/>
</dbReference>
<keyword evidence="7 11" id="KW-0328">Glycosyltransferase</keyword>
<dbReference type="Gene3D" id="3.40.50.2000">
    <property type="entry name" value="Glycogen Phosphorylase B"/>
    <property type="match status" value="1"/>
</dbReference>
<dbReference type="HAMAP" id="MF_00392">
    <property type="entry name" value="LpxB"/>
    <property type="match status" value="1"/>
</dbReference>
<keyword evidence="8 11" id="KW-0808">Transferase</keyword>
<protein>
    <recommendedName>
        <fullName evidence="4 11">Lipid-A-disaccharide synthase</fullName>
        <ecNumber evidence="3 11">2.4.1.182</ecNumber>
    </recommendedName>
</protein>
<comment type="caution">
    <text evidence="12">The sequence shown here is derived from an EMBL/GenBank/DDBJ whole genome shotgun (WGS) entry which is preliminary data.</text>
</comment>
<accession>A0A4R6DM07</accession>
<dbReference type="EMBL" id="SNVV01000030">
    <property type="protein sequence ID" value="TDN45524.1"/>
    <property type="molecule type" value="Genomic_DNA"/>
</dbReference>
<gene>
    <name evidence="11" type="primary">lpxB</name>
    <name evidence="12" type="ORF">C7389_13034</name>
</gene>
<dbReference type="RefSeq" id="WP_133594899.1">
    <property type="nucleotide sequence ID" value="NZ_SNVV01000030.1"/>
</dbReference>
<evidence type="ECO:0000256" key="5">
    <source>
        <dbReference type="ARBA" id="ARBA00022516"/>
    </source>
</evidence>
<dbReference type="UniPathway" id="UPA00973"/>
<evidence type="ECO:0000313" key="13">
    <source>
        <dbReference type="Proteomes" id="UP000295129"/>
    </source>
</evidence>
<evidence type="ECO:0000256" key="6">
    <source>
        <dbReference type="ARBA" id="ARBA00022556"/>
    </source>
</evidence>
<dbReference type="SUPFAM" id="SSF53756">
    <property type="entry name" value="UDP-Glycosyltransferase/glycogen phosphorylase"/>
    <property type="match status" value="1"/>
</dbReference>
<evidence type="ECO:0000256" key="2">
    <source>
        <dbReference type="ARBA" id="ARBA00007868"/>
    </source>
</evidence>
<evidence type="ECO:0000256" key="8">
    <source>
        <dbReference type="ARBA" id="ARBA00022679"/>
    </source>
</evidence>
<dbReference type="AlphaFoldDB" id="A0A4R6DM07"/>
<dbReference type="EC" id="2.4.1.182" evidence="3 11"/>
<dbReference type="InterPro" id="IPR003835">
    <property type="entry name" value="Glyco_trans_19"/>
</dbReference>
<evidence type="ECO:0000256" key="9">
    <source>
        <dbReference type="ARBA" id="ARBA00023098"/>
    </source>
</evidence>
<dbReference type="GO" id="GO:0016020">
    <property type="term" value="C:membrane"/>
    <property type="evidence" value="ECO:0007669"/>
    <property type="project" value="GOC"/>
</dbReference>
<dbReference type="GO" id="GO:0005543">
    <property type="term" value="F:phospholipid binding"/>
    <property type="evidence" value="ECO:0007669"/>
    <property type="project" value="TreeGrafter"/>
</dbReference>
<reference evidence="12 13" key="1">
    <citation type="submission" date="2019-03" db="EMBL/GenBank/DDBJ databases">
        <title>Genomic Encyclopedia of Type Strains, Phase IV (KMG-IV): sequencing the most valuable type-strain genomes for metagenomic binning, comparative biology and taxonomic classification.</title>
        <authorList>
            <person name="Goeker M."/>
        </authorList>
    </citation>
    <scope>NUCLEOTIDE SEQUENCE [LARGE SCALE GENOMIC DNA]</scope>
    <source>
        <strain evidence="12 13">DSM 12121</strain>
    </source>
</reference>
<evidence type="ECO:0000313" key="12">
    <source>
        <dbReference type="EMBL" id="TDN45524.1"/>
    </source>
</evidence>
<evidence type="ECO:0000256" key="7">
    <source>
        <dbReference type="ARBA" id="ARBA00022676"/>
    </source>
</evidence>
<dbReference type="GO" id="GO:0008915">
    <property type="term" value="F:lipid-A-disaccharide synthase activity"/>
    <property type="evidence" value="ECO:0007669"/>
    <property type="project" value="UniProtKB-UniRule"/>
</dbReference>
<evidence type="ECO:0000256" key="3">
    <source>
        <dbReference type="ARBA" id="ARBA00012687"/>
    </source>
</evidence>
<name>A0A4R6DM07_9RHOO</name>
<evidence type="ECO:0000256" key="1">
    <source>
        <dbReference type="ARBA" id="ARBA00002056"/>
    </source>
</evidence>
<comment type="function">
    <text evidence="1 11">Condensation of UDP-2,3-diacylglucosamine and 2,3-diacylglucosamine-1-phosphate to form lipid A disaccharide, a precursor of lipid A, a phosphorylated glycolipid that anchors the lipopolysaccharide to the outer membrane of the cell.</text>
</comment>
<dbReference type="NCBIfam" id="TIGR00215">
    <property type="entry name" value="lpxB"/>
    <property type="match status" value="1"/>
</dbReference>
<dbReference type="Proteomes" id="UP000295129">
    <property type="component" value="Unassembled WGS sequence"/>
</dbReference>
<organism evidence="12 13">
    <name type="scientific">Azoarcus indigens</name>
    <dbReference type="NCBI Taxonomy" id="29545"/>
    <lineage>
        <taxon>Bacteria</taxon>
        <taxon>Pseudomonadati</taxon>
        <taxon>Pseudomonadota</taxon>
        <taxon>Betaproteobacteria</taxon>
        <taxon>Rhodocyclales</taxon>
        <taxon>Zoogloeaceae</taxon>
        <taxon>Azoarcus</taxon>
    </lineage>
</organism>
<evidence type="ECO:0000256" key="10">
    <source>
        <dbReference type="ARBA" id="ARBA00048975"/>
    </source>
</evidence>
<evidence type="ECO:0000256" key="11">
    <source>
        <dbReference type="HAMAP-Rule" id="MF_00392"/>
    </source>
</evidence>
<dbReference type="OrthoDB" id="9801642at2"/>
<comment type="pathway">
    <text evidence="11">Bacterial outer membrane biogenesis; LPS lipid A biosynthesis.</text>
</comment>
<keyword evidence="13" id="KW-1185">Reference proteome</keyword>